<dbReference type="OrthoDB" id="183980at2"/>
<evidence type="ECO:0000313" key="3">
    <source>
        <dbReference type="Proteomes" id="UP000010164"/>
    </source>
</evidence>
<evidence type="ECO:0000256" key="1">
    <source>
        <dbReference type="SAM" id="Phobius"/>
    </source>
</evidence>
<sequence length="491" mass="56446">MELEKANARLAPRGPWQAVDLGTRLYRHWAGPVTLIWLAMTALPFAALLGVSVQTESLWPILLFWWLKPLWERPVLAFYSHALFNETLAMGAIFRRLPSYARNGLIGQLTWRRLSPWRSFNNNVWQLEGARGDQANQRMRVLASGQPNRAAMLTLIVLHLEQFMTLGLLALLYMLIPWQFDLELSSWFFEQGSLQIVISCLCWYLVMVVTEPLYVACGFALYLNKRTWLEGWDLQLGLTRIGRRRGMLAIALLLLLPVLNPQPARADDQPARQQAIEVLAGKDFMPMEEAHERRWKDQSDSESDWMRALWKWLMEHKPEEKNHDPMSLPDGLIRTLAWLLFIAVALWLIIRILRYLDQGGTTAGRKGESAPPTHVAGLDIRQQSLPDNLTAAINQALQANDIRTALSLLLRAVLADLLPRYPVRVHRGTTEQQCLRALRQQHGEQPLFAYLARLVDAWVRTAWAHRPVEASQVRELLDHWQQLHRGEHAHA</sequence>
<dbReference type="STRING" id="1177179.A11A3_06126"/>
<dbReference type="eggNOG" id="ENOG502Z8D2">
    <property type="taxonomic scope" value="Bacteria"/>
</dbReference>
<evidence type="ECO:0008006" key="4">
    <source>
        <dbReference type="Google" id="ProtNLM"/>
    </source>
</evidence>
<dbReference type="EMBL" id="AMRJ01000006">
    <property type="protein sequence ID" value="EKF75008.1"/>
    <property type="molecule type" value="Genomic_DNA"/>
</dbReference>
<reference evidence="2 3" key="1">
    <citation type="journal article" date="2012" name="J. Bacteriol.">
        <title>Genome Sequence of the Alkane-Degrading Bacterium Alcanivorax hongdengensis Type Strain A-11-3.</title>
        <authorList>
            <person name="Lai Q."/>
            <person name="Shao Z."/>
        </authorList>
    </citation>
    <scope>NUCLEOTIDE SEQUENCE [LARGE SCALE GENOMIC DNA]</scope>
    <source>
        <strain evidence="2 3">A-11-3</strain>
    </source>
</reference>
<dbReference type="RefSeq" id="WP_008928409.1">
    <property type="nucleotide sequence ID" value="NZ_AMRJ01000006.1"/>
</dbReference>
<name>L0WDV3_9GAMM</name>
<accession>L0WDV3</accession>
<feature type="transmembrane region" description="Helical" evidence="1">
    <location>
        <begin position="75"/>
        <end position="94"/>
    </location>
</feature>
<proteinExistence type="predicted"/>
<feature type="transmembrane region" description="Helical" evidence="1">
    <location>
        <begin position="336"/>
        <end position="356"/>
    </location>
</feature>
<keyword evidence="1" id="KW-0812">Transmembrane</keyword>
<dbReference type="PATRIC" id="fig|1177179.3.peg.1232"/>
<feature type="transmembrane region" description="Helical" evidence="1">
    <location>
        <begin position="34"/>
        <end position="55"/>
    </location>
</feature>
<protein>
    <recommendedName>
        <fullName evidence="4">DUF4129 domain-containing protein</fullName>
    </recommendedName>
</protein>
<evidence type="ECO:0000313" key="2">
    <source>
        <dbReference type="EMBL" id="EKF75008.1"/>
    </source>
</evidence>
<feature type="transmembrane region" description="Helical" evidence="1">
    <location>
        <begin position="150"/>
        <end position="176"/>
    </location>
</feature>
<feature type="transmembrane region" description="Helical" evidence="1">
    <location>
        <begin position="196"/>
        <end position="223"/>
    </location>
</feature>
<organism evidence="2 3">
    <name type="scientific">Alcanivorax hongdengensis A-11-3</name>
    <dbReference type="NCBI Taxonomy" id="1177179"/>
    <lineage>
        <taxon>Bacteria</taxon>
        <taxon>Pseudomonadati</taxon>
        <taxon>Pseudomonadota</taxon>
        <taxon>Gammaproteobacteria</taxon>
        <taxon>Oceanospirillales</taxon>
        <taxon>Alcanivoracaceae</taxon>
        <taxon>Alcanivorax</taxon>
    </lineage>
</organism>
<dbReference type="Proteomes" id="UP000010164">
    <property type="component" value="Unassembled WGS sequence"/>
</dbReference>
<dbReference type="AlphaFoldDB" id="L0WDV3"/>
<keyword evidence="3" id="KW-1185">Reference proteome</keyword>
<comment type="caution">
    <text evidence="2">The sequence shown here is derived from an EMBL/GenBank/DDBJ whole genome shotgun (WGS) entry which is preliminary data.</text>
</comment>
<keyword evidence="1" id="KW-1133">Transmembrane helix</keyword>
<keyword evidence="1" id="KW-0472">Membrane</keyword>
<gene>
    <name evidence="2" type="ORF">A11A3_06126</name>
</gene>